<reference evidence="2" key="5">
    <citation type="submission" date="2018-04" db="UniProtKB">
        <authorList>
            <consortium name="EnsemblFungi"/>
        </authorList>
    </citation>
    <scope>IDENTIFICATION</scope>
    <source>
        <strain evidence="2">R3-111a-1</strain>
    </source>
</reference>
<organism evidence="1">
    <name type="scientific">Gaeumannomyces tritici (strain R3-111a-1)</name>
    <name type="common">Wheat and barley take-all root rot fungus</name>
    <name type="synonym">Gaeumannomyces graminis var. tritici</name>
    <dbReference type="NCBI Taxonomy" id="644352"/>
    <lineage>
        <taxon>Eukaryota</taxon>
        <taxon>Fungi</taxon>
        <taxon>Dikarya</taxon>
        <taxon>Ascomycota</taxon>
        <taxon>Pezizomycotina</taxon>
        <taxon>Sordariomycetes</taxon>
        <taxon>Sordariomycetidae</taxon>
        <taxon>Magnaporthales</taxon>
        <taxon>Magnaporthaceae</taxon>
        <taxon>Gaeumannomyces</taxon>
    </lineage>
</organism>
<reference evidence="3" key="1">
    <citation type="submission" date="2010-07" db="EMBL/GenBank/DDBJ databases">
        <title>The genome sequence of Gaeumannomyces graminis var. tritici strain R3-111a-1.</title>
        <authorList>
            <consortium name="The Broad Institute Genome Sequencing Platform"/>
            <person name="Ma L.-J."/>
            <person name="Dead R."/>
            <person name="Young S."/>
            <person name="Zeng Q."/>
            <person name="Koehrsen M."/>
            <person name="Alvarado L."/>
            <person name="Berlin A."/>
            <person name="Chapman S.B."/>
            <person name="Chen Z."/>
            <person name="Freedman E."/>
            <person name="Gellesch M."/>
            <person name="Goldberg J."/>
            <person name="Griggs A."/>
            <person name="Gujja S."/>
            <person name="Heilman E.R."/>
            <person name="Heiman D."/>
            <person name="Hepburn T."/>
            <person name="Howarth C."/>
            <person name="Jen D."/>
            <person name="Larson L."/>
            <person name="Mehta T."/>
            <person name="Neiman D."/>
            <person name="Pearson M."/>
            <person name="Roberts A."/>
            <person name="Saif S."/>
            <person name="Shea T."/>
            <person name="Shenoy N."/>
            <person name="Sisk P."/>
            <person name="Stolte C."/>
            <person name="Sykes S."/>
            <person name="Walk T."/>
            <person name="White J."/>
            <person name="Yandava C."/>
            <person name="Haas B."/>
            <person name="Nusbaum C."/>
            <person name="Birren B."/>
        </authorList>
    </citation>
    <scope>NUCLEOTIDE SEQUENCE [LARGE SCALE GENOMIC DNA]</scope>
    <source>
        <strain evidence="3">R3-111a-1</strain>
    </source>
</reference>
<dbReference type="GeneID" id="20348075"/>
<dbReference type="STRING" id="644352.J3P269"/>
<proteinExistence type="predicted"/>
<evidence type="ECO:0000313" key="2">
    <source>
        <dbReference type="EnsemblFungi" id="EJT73761"/>
    </source>
</evidence>
<keyword evidence="3" id="KW-1185">Reference proteome</keyword>
<evidence type="ECO:0000313" key="1">
    <source>
        <dbReference type="EMBL" id="EJT73761.1"/>
    </source>
</evidence>
<dbReference type="VEuPathDB" id="FungiDB:GGTG_07617"/>
<dbReference type="AlphaFoldDB" id="J3P269"/>
<dbReference type="HOGENOM" id="CLU_618264_0_0_1"/>
<dbReference type="EnsemblFungi" id="EJT73761">
    <property type="protein sequence ID" value="EJT73761"/>
    <property type="gene ID" value="GGTG_07617"/>
</dbReference>
<accession>J3P269</accession>
<evidence type="ECO:0000313" key="3">
    <source>
        <dbReference type="Proteomes" id="UP000006039"/>
    </source>
</evidence>
<dbReference type="RefSeq" id="XP_009223705.1">
    <property type="nucleotide sequence ID" value="XM_009225441.1"/>
</dbReference>
<reference evidence="2" key="4">
    <citation type="journal article" date="2015" name="G3 (Bethesda)">
        <title>Genome sequences of three phytopathogenic species of the Magnaporthaceae family of fungi.</title>
        <authorList>
            <person name="Okagaki L.H."/>
            <person name="Nunes C.C."/>
            <person name="Sailsbery J."/>
            <person name="Clay B."/>
            <person name="Brown D."/>
            <person name="John T."/>
            <person name="Oh Y."/>
            <person name="Young N."/>
            <person name="Fitzgerald M."/>
            <person name="Haas B.J."/>
            <person name="Zeng Q."/>
            <person name="Young S."/>
            <person name="Adiconis X."/>
            <person name="Fan L."/>
            <person name="Levin J.Z."/>
            <person name="Mitchell T.K."/>
            <person name="Okubara P.A."/>
            <person name="Farman M.L."/>
            <person name="Kohn L.M."/>
            <person name="Birren B."/>
            <person name="Ma L.-J."/>
            <person name="Dean R.A."/>
        </authorList>
    </citation>
    <scope>NUCLEOTIDE SEQUENCE</scope>
    <source>
        <strain evidence="2">R3-111a-1</strain>
    </source>
</reference>
<evidence type="ECO:0008006" key="4">
    <source>
        <dbReference type="Google" id="ProtNLM"/>
    </source>
</evidence>
<sequence length="410" mass="43103">MTNQADLDKIQTWRQAGLLEAPAILERLSRAIAAHLAADAANNPVTSVPALAAAVPLLFRALRRLSAHPFTTTTTTTTQPDATTAGVTLDGLLRALFWAVPAHHLAHMTSRRRALFQALAAPDAAAAAAAKLPFDEGRSRAGAAGPPRGAGSGVNYEMFDRVLATVAPALLNPFHLLLEAFTKAPPKTPAQSMTGTPAAQTALGRQSGDGILSYSRLAQLRTSLQGRAGESTEDLQLKWEWDSGSAASAGEGVAGDLVKSMRGTEDETLLLVRGSRADGSSGELFTFGFYSARGAEDEASIEDICPTDDEVCVAAVFEVAPVQDAFPGILGRPGWGIREANGNSLLQFGGPEAGASLKIDLSTARATFTHKVPAAGEELNASASFRPSARRGSWEVELKVGRLELWSQNN</sequence>
<protein>
    <recommendedName>
        <fullName evidence="4">TLDc domain-containing protein</fullName>
    </recommendedName>
</protein>
<reference evidence="1" key="2">
    <citation type="submission" date="2010-07" db="EMBL/GenBank/DDBJ databases">
        <authorList>
            <consortium name="The Broad Institute Genome Sequencing Platform"/>
            <consortium name="Broad Institute Genome Sequencing Center for Infectious Disease"/>
            <person name="Ma L.-J."/>
            <person name="Dead R."/>
            <person name="Young S."/>
            <person name="Zeng Q."/>
            <person name="Koehrsen M."/>
            <person name="Alvarado L."/>
            <person name="Berlin A."/>
            <person name="Chapman S.B."/>
            <person name="Chen Z."/>
            <person name="Freedman E."/>
            <person name="Gellesch M."/>
            <person name="Goldberg J."/>
            <person name="Griggs A."/>
            <person name="Gujja S."/>
            <person name="Heilman E.R."/>
            <person name="Heiman D."/>
            <person name="Hepburn T."/>
            <person name="Howarth C."/>
            <person name="Jen D."/>
            <person name="Larson L."/>
            <person name="Mehta T."/>
            <person name="Neiman D."/>
            <person name="Pearson M."/>
            <person name="Roberts A."/>
            <person name="Saif S."/>
            <person name="Shea T."/>
            <person name="Shenoy N."/>
            <person name="Sisk P."/>
            <person name="Stolte C."/>
            <person name="Sykes S."/>
            <person name="Walk T."/>
            <person name="White J."/>
            <person name="Yandava C."/>
            <person name="Haas B."/>
            <person name="Nusbaum C."/>
            <person name="Birren B."/>
        </authorList>
    </citation>
    <scope>NUCLEOTIDE SEQUENCE</scope>
    <source>
        <strain evidence="1">R3-111a-1</strain>
    </source>
</reference>
<gene>
    <name evidence="2" type="primary">20348075</name>
    <name evidence="1" type="ORF">GGTG_07617</name>
</gene>
<dbReference type="OrthoDB" id="5377405at2759"/>
<name>J3P269_GAET3</name>
<dbReference type="EMBL" id="GL385398">
    <property type="protein sequence ID" value="EJT73761.1"/>
    <property type="molecule type" value="Genomic_DNA"/>
</dbReference>
<reference evidence="1" key="3">
    <citation type="submission" date="2010-09" db="EMBL/GenBank/DDBJ databases">
        <title>Annotation of Gaeumannomyces graminis var. tritici R3-111a-1.</title>
        <authorList>
            <consortium name="The Broad Institute Genome Sequencing Platform"/>
            <person name="Ma L.-J."/>
            <person name="Dead R."/>
            <person name="Young S.K."/>
            <person name="Zeng Q."/>
            <person name="Gargeya S."/>
            <person name="Fitzgerald M."/>
            <person name="Haas B."/>
            <person name="Abouelleil A."/>
            <person name="Alvarado L."/>
            <person name="Arachchi H.M."/>
            <person name="Berlin A."/>
            <person name="Brown A."/>
            <person name="Chapman S.B."/>
            <person name="Chen Z."/>
            <person name="Dunbar C."/>
            <person name="Freedman E."/>
            <person name="Gearin G."/>
            <person name="Gellesch M."/>
            <person name="Goldberg J."/>
            <person name="Griggs A."/>
            <person name="Gujja S."/>
            <person name="Heiman D."/>
            <person name="Howarth C."/>
            <person name="Larson L."/>
            <person name="Lui A."/>
            <person name="MacDonald P.J.P."/>
            <person name="Mehta T."/>
            <person name="Montmayeur A."/>
            <person name="Murphy C."/>
            <person name="Neiman D."/>
            <person name="Pearson M."/>
            <person name="Priest M."/>
            <person name="Roberts A."/>
            <person name="Saif S."/>
            <person name="Shea T."/>
            <person name="Shenoy N."/>
            <person name="Sisk P."/>
            <person name="Stolte C."/>
            <person name="Sykes S."/>
            <person name="Yandava C."/>
            <person name="Wortman J."/>
            <person name="Nusbaum C."/>
            <person name="Birren B."/>
        </authorList>
    </citation>
    <scope>NUCLEOTIDE SEQUENCE</scope>
    <source>
        <strain evidence="1">R3-111a-1</strain>
    </source>
</reference>
<dbReference type="eggNOG" id="ENOG502SRSE">
    <property type="taxonomic scope" value="Eukaryota"/>
</dbReference>
<dbReference type="Proteomes" id="UP000006039">
    <property type="component" value="Unassembled WGS sequence"/>
</dbReference>